<name>A0A815LHL6_9BILA</name>
<organism evidence="2 3">
    <name type="scientific">Adineta steineri</name>
    <dbReference type="NCBI Taxonomy" id="433720"/>
    <lineage>
        <taxon>Eukaryota</taxon>
        <taxon>Metazoa</taxon>
        <taxon>Spiralia</taxon>
        <taxon>Gnathifera</taxon>
        <taxon>Rotifera</taxon>
        <taxon>Eurotatoria</taxon>
        <taxon>Bdelloidea</taxon>
        <taxon>Adinetida</taxon>
        <taxon>Adinetidae</taxon>
        <taxon>Adineta</taxon>
    </lineage>
</organism>
<dbReference type="InterPro" id="IPR001258">
    <property type="entry name" value="NHL_repeat"/>
</dbReference>
<comment type="caution">
    <text evidence="2">The sequence shown here is derived from an EMBL/GenBank/DDBJ whole genome shotgun (WGS) entry which is preliminary data.</text>
</comment>
<evidence type="ECO:0000256" key="1">
    <source>
        <dbReference type="ARBA" id="ARBA00022737"/>
    </source>
</evidence>
<dbReference type="Proteomes" id="UP000663860">
    <property type="component" value="Unassembled WGS sequence"/>
</dbReference>
<dbReference type="Gene3D" id="2.120.10.30">
    <property type="entry name" value="TolB, C-terminal domain"/>
    <property type="match status" value="1"/>
</dbReference>
<reference evidence="2" key="1">
    <citation type="submission" date="2021-02" db="EMBL/GenBank/DDBJ databases">
        <authorList>
            <person name="Nowell W R."/>
        </authorList>
    </citation>
    <scope>NUCLEOTIDE SEQUENCE</scope>
</reference>
<dbReference type="EMBL" id="CAJNOE010001280">
    <property type="protein sequence ID" value="CAF1408427.1"/>
    <property type="molecule type" value="Genomic_DNA"/>
</dbReference>
<protein>
    <recommendedName>
        <fullName evidence="4">NHL repeat containing protein</fullName>
    </recommendedName>
</protein>
<dbReference type="Pfam" id="PF01436">
    <property type="entry name" value="NHL"/>
    <property type="match status" value="1"/>
</dbReference>
<evidence type="ECO:0000313" key="3">
    <source>
        <dbReference type="Proteomes" id="UP000663860"/>
    </source>
</evidence>
<accession>A0A815LHL6</accession>
<sequence>MAGNPSGTAGVGADQLNKPYVLRLDSSNALYISDFYNNRIQKWIIGNSNGVTVAGQADGTSGASSTTLNSPIGLAIDSSDNMYIADKHNNRVVYWANGSSSGSMIAGTGSYGSANNQLSYPNMI</sequence>
<keyword evidence="1" id="KW-0677">Repeat</keyword>
<dbReference type="InterPro" id="IPR011042">
    <property type="entry name" value="6-blade_b-propeller_TolB-like"/>
</dbReference>
<dbReference type="AlphaFoldDB" id="A0A815LHL6"/>
<evidence type="ECO:0008006" key="4">
    <source>
        <dbReference type="Google" id="ProtNLM"/>
    </source>
</evidence>
<proteinExistence type="predicted"/>
<gene>
    <name evidence="2" type="ORF">IZO911_LOCUS39930</name>
</gene>
<evidence type="ECO:0000313" key="2">
    <source>
        <dbReference type="EMBL" id="CAF1408427.1"/>
    </source>
</evidence>
<dbReference type="SUPFAM" id="SSF101898">
    <property type="entry name" value="NHL repeat"/>
    <property type="match status" value="1"/>
</dbReference>